<evidence type="ECO:0000313" key="19">
    <source>
        <dbReference type="EMBL" id="CAD6253599.1"/>
    </source>
</evidence>
<evidence type="ECO:0000256" key="2">
    <source>
        <dbReference type="ARBA" id="ARBA00004443"/>
    </source>
</evidence>
<evidence type="ECO:0000256" key="15">
    <source>
        <dbReference type="ARBA" id="ARBA00023136"/>
    </source>
</evidence>
<comment type="similarity">
    <text evidence="5">Belongs to the TAM41 family.</text>
</comment>
<gene>
    <name evidence="19" type="ORF">NCGR_LOCUS37223</name>
</gene>
<dbReference type="GO" id="GO:0032049">
    <property type="term" value="P:cardiolipin biosynthetic process"/>
    <property type="evidence" value="ECO:0007669"/>
    <property type="project" value="InterPro"/>
</dbReference>
<evidence type="ECO:0000256" key="7">
    <source>
        <dbReference type="ARBA" id="ARBA00018337"/>
    </source>
</evidence>
<evidence type="ECO:0000256" key="16">
    <source>
        <dbReference type="ARBA" id="ARBA00023209"/>
    </source>
</evidence>
<comment type="cofactor">
    <cofactor evidence="1">
        <name>Mg(2+)</name>
        <dbReference type="ChEBI" id="CHEBI:18420"/>
    </cofactor>
</comment>
<dbReference type="UniPathway" id="UPA00557">
    <property type="reaction ID" value="UER00614"/>
</dbReference>
<keyword evidence="10" id="KW-0548">Nucleotidyltransferase</keyword>
<evidence type="ECO:0000256" key="17">
    <source>
        <dbReference type="ARBA" id="ARBA00023264"/>
    </source>
</evidence>
<dbReference type="OrthoDB" id="341477at2759"/>
<name>A0A811QA44_9POAL</name>
<keyword evidence="12" id="KW-0460">Magnesium</keyword>
<organism evidence="19 20">
    <name type="scientific">Miscanthus lutarioriparius</name>
    <dbReference type="NCBI Taxonomy" id="422564"/>
    <lineage>
        <taxon>Eukaryota</taxon>
        <taxon>Viridiplantae</taxon>
        <taxon>Streptophyta</taxon>
        <taxon>Embryophyta</taxon>
        <taxon>Tracheophyta</taxon>
        <taxon>Spermatophyta</taxon>
        <taxon>Magnoliopsida</taxon>
        <taxon>Liliopsida</taxon>
        <taxon>Poales</taxon>
        <taxon>Poaceae</taxon>
        <taxon>PACMAD clade</taxon>
        <taxon>Panicoideae</taxon>
        <taxon>Andropogonodae</taxon>
        <taxon>Andropogoneae</taxon>
        <taxon>Saccharinae</taxon>
        <taxon>Miscanthus</taxon>
    </lineage>
</organism>
<evidence type="ECO:0000256" key="6">
    <source>
        <dbReference type="ARBA" id="ARBA00012487"/>
    </source>
</evidence>
<evidence type="ECO:0000256" key="3">
    <source>
        <dbReference type="ARBA" id="ARBA00005119"/>
    </source>
</evidence>
<comment type="pathway">
    <text evidence="4">Lipid metabolism.</text>
</comment>
<dbReference type="AlphaFoldDB" id="A0A811QA44"/>
<reference evidence="19" key="1">
    <citation type="submission" date="2020-10" db="EMBL/GenBank/DDBJ databases">
        <authorList>
            <person name="Han B."/>
            <person name="Lu T."/>
            <person name="Zhao Q."/>
            <person name="Huang X."/>
            <person name="Zhao Y."/>
        </authorList>
    </citation>
    <scope>NUCLEOTIDE SEQUENCE</scope>
</reference>
<evidence type="ECO:0000313" key="20">
    <source>
        <dbReference type="Proteomes" id="UP000604825"/>
    </source>
</evidence>
<keyword evidence="13" id="KW-0443">Lipid metabolism</keyword>
<evidence type="ECO:0000256" key="5">
    <source>
        <dbReference type="ARBA" id="ARBA00005458"/>
    </source>
</evidence>
<evidence type="ECO:0000256" key="18">
    <source>
        <dbReference type="ARBA" id="ARBA00029893"/>
    </source>
</evidence>
<keyword evidence="16" id="KW-0594">Phospholipid biosynthesis</keyword>
<dbReference type="GO" id="GO:0005743">
    <property type="term" value="C:mitochondrial inner membrane"/>
    <property type="evidence" value="ECO:0007669"/>
    <property type="project" value="UniProtKB-SubCell"/>
</dbReference>
<dbReference type="InterPro" id="IPR015222">
    <property type="entry name" value="Tam41"/>
</dbReference>
<dbReference type="Pfam" id="PF09139">
    <property type="entry name" value="Tam41_Mmp37"/>
    <property type="match status" value="1"/>
</dbReference>
<evidence type="ECO:0000256" key="1">
    <source>
        <dbReference type="ARBA" id="ARBA00001946"/>
    </source>
</evidence>
<evidence type="ECO:0000256" key="4">
    <source>
        <dbReference type="ARBA" id="ARBA00005189"/>
    </source>
</evidence>
<dbReference type="PIRSF" id="PIRSF028840">
    <property type="entry name" value="Mmp37"/>
    <property type="match status" value="1"/>
</dbReference>
<accession>A0A811QA44</accession>
<dbReference type="GO" id="GO:0004605">
    <property type="term" value="F:phosphatidate cytidylyltransferase activity"/>
    <property type="evidence" value="ECO:0007669"/>
    <property type="project" value="UniProtKB-EC"/>
</dbReference>
<dbReference type="PANTHER" id="PTHR13619:SF0">
    <property type="entry name" value="PHOSPHATIDATE CYTIDYLYLTRANSFERASE, MITOCHONDRIAL"/>
    <property type="match status" value="1"/>
</dbReference>
<keyword evidence="8" id="KW-0444">Lipid biosynthesis</keyword>
<proteinExistence type="inferred from homology"/>
<evidence type="ECO:0000256" key="14">
    <source>
        <dbReference type="ARBA" id="ARBA00023128"/>
    </source>
</evidence>
<keyword evidence="15" id="KW-0472">Membrane</keyword>
<dbReference type="EMBL" id="CAJGYO010000009">
    <property type="protein sequence ID" value="CAD6253599.1"/>
    <property type="molecule type" value="Genomic_DNA"/>
</dbReference>
<evidence type="ECO:0000256" key="10">
    <source>
        <dbReference type="ARBA" id="ARBA00022695"/>
    </source>
</evidence>
<keyword evidence="14" id="KW-0496">Mitochondrion</keyword>
<sequence>MNAVAEEERAAELAGPLRDLLPPVDFCCAYGSTLLHARPDGTSMVDYILGVADPLQWHSENLERNPAHYSRWMSSFGAGAITGLADRVGVGVYFNPFVEWRGKRIKYGVVRMRDLAMDVLTWDRFYLSGRLQKPVHVLVDNWDIRKVNSINLEMATSASLLLLPEEFAEYDLYAQICSLSYMGDLRMLFAEDKDKVKKIVEGSFQSFQLMYRPLLQEYIAEGLLKTSSHGQYKTFRQDCGPSTTNELFSVLPWTIQRQMQGRHTLHGKEIPPRTIASSKDMAANCVRRALRRRVMVSSVRQAVSGLLASGGAVAAQYLAKKMAKAWQSRVA</sequence>
<comment type="caution">
    <text evidence="19">The sequence shown here is derived from an EMBL/GenBank/DDBJ whole genome shotgun (WGS) entry which is preliminary data.</text>
</comment>
<comment type="pathway">
    <text evidence="3">Phospholipid metabolism; CDP-diacylglycerol biosynthesis; CDP-diacylglycerol from sn-glycerol 3-phosphate: step 3/3.</text>
</comment>
<evidence type="ECO:0000256" key="9">
    <source>
        <dbReference type="ARBA" id="ARBA00022679"/>
    </source>
</evidence>
<keyword evidence="20" id="KW-1185">Reference proteome</keyword>
<evidence type="ECO:0000256" key="8">
    <source>
        <dbReference type="ARBA" id="ARBA00022516"/>
    </source>
</evidence>
<evidence type="ECO:0000256" key="13">
    <source>
        <dbReference type="ARBA" id="ARBA00023098"/>
    </source>
</evidence>
<protein>
    <recommendedName>
        <fullName evidence="7">Phosphatidate cytidylyltransferase, mitochondrial</fullName>
        <ecNumber evidence="6">2.7.7.41</ecNumber>
    </recommendedName>
    <alternativeName>
        <fullName evidence="18">CDP-diacylglycerol synthase</fullName>
    </alternativeName>
</protein>
<comment type="subcellular location">
    <subcellularLocation>
        <location evidence="2">Mitochondrion inner membrane</location>
        <topology evidence="2">Peripheral membrane protein</topology>
        <orientation evidence="2">Matrix side</orientation>
    </subcellularLocation>
</comment>
<keyword evidence="11" id="KW-0999">Mitochondrion inner membrane</keyword>
<keyword evidence="17" id="KW-1208">Phospholipid metabolism</keyword>
<dbReference type="GO" id="GO:0016024">
    <property type="term" value="P:CDP-diacylglycerol biosynthetic process"/>
    <property type="evidence" value="ECO:0007669"/>
    <property type="project" value="UniProtKB-UniPathway"/>
</dbReference>
<evidence type="ECO:0000256" key="12">
    <source>
        <dbReference type="ARBA" id="ARBA00022842"/>
    </source>
</evidence>
<dbReference type="PANTHER" id="PTHR13619">
    <property type="entry name" value="PHOSPHATIDATE CYTIDYLYLTRANSFERASE, MITOCHONDRIAL"/>
    <property type="match status" value="1"/>
</dbReference>
<evidence type="ECO:0000256" key="11">
    <source>
        <dbReference type="ARBA" id="ARBA00022792"/>
    </source>
</evidence>
<dbReference type="EC" id="2.7.7.41" evidence="6"/>
<keyword evidence="9" id="KW-0808">Transferase</keyword>
<dbReference type="Proteomes" id="UP000604825">
    <property type="component" value="Unassembled WGS sequence"/>
</dbReference>